<evidence type="ECO:0000256" key="1">
    <source>
        <dbReference type="ARBA" id="ARBA00023002"/>
    </source>
</evidence>
<keyword evidence="1" id="KW-0560">Oxidoreductase</keyword>
<gene>
    <name evidence="4" type="ORF">PG991_003385</name>
</gene>
<organism evidence="4 5">
    <name type="scientific">Apiospora marii</name>
    <dbReference type="NCBI Taxonomy" id="335849"/>
    <lineage>
        <taxon>Eukaryota</taxon>
        <taxon>Fungi</taxon>
        <taxon>Dikarya</taxon>
        <taxon>Ascomycota</taxon>
        <taxon>Pezizomycotina</taxon>
        <taxon>Sordariomycetes</taxon>
        <taxon>Xylariomycetidae</taxon>
        <taxon>Amphisphaeriales</taxon>
        <taxon>Apiosporaceae</taxon>
        <taxon>Apiospora</taxon>
    </lineage>
</organism>
<sequence>MAALAKPVLPAPTPLGPAHSGKADAEILNLTLGAEQDPATAHTPSHTLGSDAELLPKLVSPLAWSGADFATDDGYTYVLTNDEVLEVENGLRYFRSLDELGHAIEPATFPLPTLNSKLKLLRDELFKGRGFINIRGIDPDKFSPEDNVLVFLGISKYMGTRVGKQDLEGYMLGHIRDSAESQVDQEQRPFRDSRLPLTFHTDSYTDILGMQTRGLAASGGGHLIVSTWRIYNELLQERPDVLKLLLTPDWPVEDRGHLENGERRAVMFIEDGKVQMNFVRYLLLGRPGIERPSSLPQCTREQVEALDVLEATALKHQLRLNMQYGDMTYVNNLAILHSREAFENDESHVRHLVRIWLRNEQLAWRTPRVLDRGFDMVFGDDVPEKWNIVPQPRLNFNIFQTLGP</sequence>
<evidence type="ECO:0000259" key="3">
    <source>
        <dbReference type="Pfam" id="PF02668"/>
    </source>
</evidence>
<dbReference type="InterPro" id="IPR050411">
    <property type="entry name" value="AlphaKG_dependent_hydroxylases"/>
</dbReference>
<accession>A0ABR1S357</accession>
<feature type="region of interest" description="Disordered" evidence="2">
    <location>
        <begin position="1"/>
        <end position="20"/>
    </location>
</feature>
<dbReference type="PANTHER" id="PTHR10696">
    <property type="entry name" value="GAMMA-BUTYROBETAINE HYDROXYLASE-RELATED"/>
    <property type="match status" value="1"/>
</dbReference>
<dbReference type="SUPFAM" id="SSF51197">
    <property type="entry name" value="Clavaminate synthase-like"/>
    <property type="match status" value="1"/>
</dbReference>
<reference evidence="4 5" key="1">
    <citation type="submission" date="2023-01" db="EMBL/GenBank/DDBJ databases">
        <title>Analysis of 21 Apiospora genomes using comparative genomics revels a genus with tremendous synthesis potential of carbohydrate active enzymes and secondary metabolites.</title>
        <authorList>
            <person name="Sorensen T."/>
        </authorList>
    </citation>
    <scope>NUCLEOTIDE SEQUENCE [LARGE SCALE GENOMIC DNA]</scope>
    <source>
        <strain evidence="4 5">CBS 20057</strain>
    </source>
</reference>
<protein>
    <recommendedName>
        <fullName evidence="3">TauD/TfdA-like domain-containing protein</fullName>
    </recommendedName>
</protein>
<dbReference type="InterPro" id="IPR003819">
    <property type="entry name" value="TauD/TfdA-like"/>
</dbReference>
<proteinExistence type="predicted"/>
<evidence type="ECO:0000313" key="5">
    <source>
        <dbReference type="Proteomes" id="UP001396898"/>
    </source>
</evidence>
<keyword evidence="5" id="KW-1185">Reference proteome</keyword>
<dbReference type="EMBL" id="JAQQWI010000007">
    <property type="protein sequence ID" value="KAK8026329.1"/>
    <property type="molecule type" value="Genomic_DNA"/>
</dbReference>
<name>A0ABR1S357_9PEZI</name>
<dbReference type="Proteomes" id="UP001396898">
    <property type="component" value="Unassembled WGS sequence"/>
</dbReference>
<feature type="domain" description="TauD/TfdA-like" evidence="3">
    <location>
        <begin position="99"/>
        <end position="356"/>
    </location>
</feature>
<dbReference type="PANTHER" id="PTHR10696:SF54">
    <property type="entry name" value="FAMILY OXIDOREDUCTASE, PUTATIVE (AFU_ORTHOLOGUE AFUA_4G13850)-RELATED"/>
    <property type="match status" value="1"/>
</dbReference>
<evidence type="ECO:0000256" key="2">
    <source>
        <dbReference type="SAM" id="MobiDB-lite"/>
    </source>
</evidence>
<comment type="caution">
    <text evidence="4">The sequence shown here is derived from an EMBL/GenBank/DDBJ whole genome shotgun (WGS) entry which is preliminary data.</text>
</comment>
<dbReference type="InterPro" id="IPR042098">
    <property type="entry name" value="TauD-like_sf"/>
</dbReference>
<evidence type="ECO:0000313" key="4">
    <source>
        <dbReference type="EMBL" id="KAK8026329.1"/>
    </source>
</evidence>
<dbReference type="Pfam" id="PF02668">
    <property type="entry name" value="TauD"/>
    <property type="match status" value="1"/>
</dbReference>
<dbReference type="Gene3D" id="3.60.130.10">
    <property type="entry name" value="Clavaminate synthase-like"/>
    <property type="match status" value="1"/>
</dbReference>